<dbReference type="AlphaFoldDB" id="A0A6B9FSD2"/>
<dbReference type="InterPro" id="IPR003684">
    <property type="entry name" value="Porin_alphabac"/>
</dbReference>
<dbReference type="GO" id="GO:0006811">
    <property type="term" value="P:monoatomic ion transport"/>
    <property type="evidence" value="ECO:0007669"/>
    <property type="project" value="UniProtKB-KW"/>
</dbReference>
<keyword evidence="6 10" id="KW-0406">Ion transport</keyword>
<comment type="domain">
    <text evidence="10">Consists of 16-stranded beta-barrel sheets, with large surface-exposed loops, that form a transmembrane pore at the center of each barrel. The pore is partially ocluded by a peptide loop that folds into the pore lumen.</text>
</comment>
<dbReference type="GO" id="GO:0009279">
    <property type="term" value="C:cell outer membrane"/>
    <property type="evidence" value="ECO:0007669"/>
    <property type="project" value="UniProtKB-SubCell"/>
</dbReference>
<dbReference type="GO" id="GO:0046930">
    <property type="term" value="C:pore complex"/>
    <property type="evidence" value="ECO:0007669"/>
    <property type="project" value="UniProtKB-KW"/>
</dbReference>
<sequence>MMTDLKTLLLCGSAVLVSGVAAEAADLPTTKAAPIEYVRVCNAYGAGFFYIPGGDTCIRISGRARYDFLYQTSKVRTGAGGDLTGYLGLLRINLDARTQTDYGTLRAFLRLDVANRSGPFLTSGSRQRESLAVPGLGADAFGRTQSFINADKAFIQFAGLTAGRAASFFDFYAHDFELIGGTAGSDTFSTNLLAYSATLGNGFTLTASMEDPTYRRFPIFGTGSAVGAFTGTGGFAGYSNAFNPFTPSTFLAPIVVGPGNVAFVDVTQKSRMPDFIGVARIDQAWGSAQVSAAVHEINAGDAGSTVAGVTTATTALGISPTGRASNAYGWALQGGLKVNLPFIATGDALYLQGAYGQGAITYTGIANYTAPYDALGAAPVGGGSFAQYYADAVLNPTTGRLELSTSFSAVASMLHYWTPTWRSAFFGSYAEIDYNPKGRNALGLLGFGFAPAGASAANALAFATSPVLRGNNQIVTGASLIWTPVKDLDIGVEGEYIRTALNSGVTPDISKNSLRYVNAQDAAQFRFRVQRDF</sequence>
<evidence type="ECO:0000256" key="5">
    <source>
        <dbReference type="ARBA" id="ARBA00022729"/>
    </source>
</evidence>
<name>A0A6B9FSD2_9HYPH</name>
<keyword evidence="4 10" id="KW-0812">Transmembrane</keyword>
<evidence type="ECO:0000256" key="3">
    <source>
        <dbReference type="ARBA" id="ARBA00022452"/>
    </source>
</evidence>
<dbReference type="GO" id="GO:0015288">
    <property type="term" value="F:porin activity"/>
    <property type="evidence" value="ECO:0007669"/>
    <property type="project" value="UniProtKB-KW"/>
</dbReference>
<dbReference type="RefSeq" id="WP_083920234.1">
    <property type="nucleotide sequence ID" value="NZ_CP043538.1"/>
</dbReference>
<evidence type="ECO:0000256" key="9">
    <source>
        <dbReference type="ARBA" id="ARBA00023237"/>
    </source>
</evidence>
<evidence type="ECO:0000313" key="11">
    <source>
        <dbReference type="EMBL" id="QGY05337.1"/>
    </source>
</evidence>
<keyword evidence="2 10" id="KW-0813">Transport</keyword>
<dbReference type="Proteomes" id="UP000012488">
    <property type="component" value="Chromosome"/>
</dbReference>
<dbReference type="EMBL" id="CP043538">
    <property type="protein sequence ID" value="QGY05337.1"/>
    <property type="molecule type" value="Genomic_DNA"/>
</dbReference>
<comment type="similarity">
    <text evidence="1 10">Belongs to the alphaproteobacteria porin family.</text>
</comment>
<dbReference type="OrthoDB" id="7801681at2"/>
<organism evidence="11 12">
    <name type="scientific">Methylobacterium mesophilicum SR1.6/6</name>
    <dbReference type="NCBI Taxonomy" id="908290"/>
    <lineage>
        <taxon>Bacteria</taxon>
        <taxon>Pseudomonadati</taxon>
        <taxon>Pseudomonadota</taxon>
        <taxon>Alphaproteobacteria</taxon>
        <taxon>Hyphomicrobiales</taxon>
        <taxon>Methylobacteriaceae</taxon>
        <taxon>Methylobacterium</taxon>
    </lineage>
</organism>
<evidence type="ECO:0000313" key="12">
    <source>
        <dbReference type="Proteomes" id="UP000012488"/>
    </source>
</evidence>
<feature type="signal peptide" evidence="10">
    <location>
        <begin position="1"/>
        <end position="24"/>
    </location>
</feature>
<keyword evidence="8 10" id="KW-0472">Membrane</keyword>
<comment type="subcellular location">
    <subcellularLocation>
        <location evidence="10">Cell outer membrane</location>
        <topology evidence="10">Multi-pass membrane protein</topology>
    </subcellularLocation>
</comment>
<proteinExistence type="inferred from homology"/>
<evidence type="ECO:0000256" key="7">
    <source>
        <dbReference type="ARBA" id="ARBA00023114"/>
    </source>
</evidence>
<feature type="chain" id="PRO_5025705794" description="Porin" evidence="10">
    <location>
        <begin position="25"/>
        <end position="533"/>
    </location>
</feature>
<keyword evidence="9 10" id="KW-0998">Cell outer membrane</keyword>
<gene>
    <name evidence="11" type="ORF">MMSR116_28140</name>
</gene>
<accession>A0A6B9FSD2</accession>
<reference evidence="11 12" key="1">
    <citation type="journal article" date="2012" name="Genet. Mol. Biol.">
        <title>Analysis of 16S rRNA and mxaF genes revealing insights into Methylobacterium niche-specific plant association.</title>
        <authorList>
            <person name="Dourado M.N."/>
            <person name="Andreote F.D."/>
            <person name="Dini-Andreote F."/>
            <person name="Conti R."/>
            <person name="Araujo J.M."/>
            <person name="Araujo W.L."/>
        </authorList>
    </citation>
    <scope>NUCLEOTIDE SEQUENCE [LARGE SCALE GENOMIC DNA]</scope>
    <source>
        <strain evidence="11 12">SR1.6/6</strain>
    </source>
</reference>
<evidence type="ECO:0000256" key="4">
    <source>
        <dbReference type="ARBA" id="ARBA00022692"/>
    </source>
</evidence>
<evidence type="ECO:0000256" key="6">
    <source>
        <dbReference type="ARBA" id="ARBA00023065"/>
    </source>
</evidence>
<keyword evidence="5 10" id="KW-0732">Signal</keyword>
<comment type="function">
    <text evidence="10">Forms passive diffusion pores that allow small molecular weight hydrophilic materials across the outer membrane.</text>
</comment>
<evidence type="ECO:0000256" key="2">
    <source>
        <dbReference type="ARBA" id="ARBA00022448"/>
    </source>
</evidence>
<evidence type="ECO:0000256" key="8">
    <source>
        <dbReference type="ARBA" id="ARBA00023136"/>
    </source>
</evidence>
<protein>
    <recommendedName>
        <fullName evidence="10">Porin</fullName>
    </recommendedName>
</protein>
<keyword evidence="3 10" id="KW-1134">Transmembrane beta strand</keyword>
<reference evidence="11 12" key="2">
    <citation type="journal article" date="2013" name="Genome Announc.">
        <title>Draft Genome Sequence of Methylobacterium mesophilicum Strain SR1.6/6, Isolated from Citrus sinensis.</title>
        <authorList>
            <person name="Marinho Almeida D."/>
            <person name="Dini-Andreote F."/>
            <person name="Camargo Neves A.A."/>
            <person name="Juca Ramos R.T."/>
            <person name="Andreote F.D."/>
            <person name="Carneiro A.R."/>
            <person name="Oliveira de Souza Lima A."/>
            <person name="Caracciolo Gomes de Sa P.H."/>
            <person name="Ribeiro Barbosa M.S."/>
            <person name="Araujo W.L."/>
            <person name="Silva A."/>
        </authorList>
    </citation>
    <scope>NUCLEOTIDE SEQUENCE [LARGE SCALE GENOMIC DNA]</scope>
    <source>
        <strain evidence="11 12">SR1.6/6</strain>
    </source>
</reference>
<evidence type="ECO:0000256" key="10">
    <source>
        <dbReference type="RuleBase" id="RU364005"/>
    </source>
</evidence>
<dbReference type="Pfam" id="PF02530">
    <property type="entry name" value="Porin_2"/>
    <property type="match status" value="1"/>
</dbReference>
<dbReference type="KEGG" id="mmes:MMSR116_28140"/>
<keyword evidence="7 10" id="KW-0626">Porin</keyword>
<evidence type="ECO:0000256" key="1">
    <source>
        <dbReference type="ARBA" id="ARBA00009521"/>
    </source>
</evidence>